<accession>A0A369JY86</accession>
<feature type="domain" description="J" evidence="2">
    <location>
        <begin position="5"/>
        <end position="76"/>
    </location>
</feature>
<keyword evidence="1" id="KW-0175">Coiled coil</keyword>
<dbReference type="InterPro" id="IPR050817">
    <property type="entry name" value="DjlA_DnaK_co-chaperone"/>
</dbReference>
<dbReference type="InterPro" id="IPR036869">
    <property type="entry name" value="J_dom_sf"/>
</dbReference>
<protein>
    <submittedName>
        <fullName evidence="3">Chaperone protein DnaJ</fullName>
    </submittedName>
</protein>
<sequence length="175" mass="20540">MSSISLYDILGITKSASVEEVRKAYKRKALETHPDKLDLGTNEQGKLDAEAQFRKVHEAFEVLGDPQKRRAYDAQFNAKYRSSIPLSEDAKQRMKDREEWFKKHQEQHQIRMEAIKEERRRHEMAEKEMKVIAEMVKDITDSLNNAIPGWLERKQRVQQMRAERELKARGGGQMV</sequence>
<evidence type="ECO:0000259" key="2">
    <source>
        <dbReference type="PROSITE" id="PS50076"/>
    </source>
</evidence>
<dbReference type="PRINTS" id="PR00625">
    <property type="entry name" value="JDOMAIN"/>
</dbReference>
<evidence type="ECO:0000256" key="1">
    <source>
        <dbReference type="SAM" id="Coils"/>
    </source>
</evidence>
<name>A0A369JY86_HYPMA</name>
<comment type="caution">
    <text evidence="3">The sequence shown here is derived from an EMBL/GenBank/DDBJ whole genome shotgun (WGS) entry which is preliminary data.</text>
</comment>
<dbReference type="PROSITE" id="PS00636">
    <property type="entry name" value="DNAJ_1"/>
    <property type="match status" value="1"/>
</dbReference>
<dbReference type="AlphaFoldDB" id="A0A369JY86"/>
<dbReference type="SMART" id="SM00271">
    <property type="entry name" value="DnaJ"/>
    <property type="match status" value="1"/>
</dbReference>
<dbReference type="InterPro" id="IPR001623">
    <property type="entry name" value="DnaJ_domain"/>
</dbReference>
<evidence type="ECO:0000313" key="4">
    <source>
        <dbReference type="Proteomes" id="UP000076154"/>
    </source>
</evidence>
<evidence type="ECO:0000313" key="3">
    <source>
        <dbReference type="EMBL" id="RDB23686.1"/>
    </source>
</evidence>
<proteinExistence type="predicted"/>
<organism evidence="3 4">
    <name type="scientific">Hypsizygus marmoreus</name>
    <name type="common">White beech mushroom</name>
    <name type="synonym">Agaricus marmoreus</name>
    <dbReference type="NCBI Taxonomy" id="39966"/>
    <lineage>
        <taxon>Eukaryota</taxon>
        <taxon>Fungi</taxon>
        <taxon>Dikarya</taxon>
        <taxon>Basidiomycota</taxon>
        <taxon>Agaricomycotina</taxon>
        <taxon>Agaricomycetes</taxon>
        <taxon>Agaricomycetidae</taxon>
        <taxon>Agaricales</taxon>
        <taxon>Tricholomatineae</taxon>
        <taxon>Lyophyllaceae</taxon>
        <taxon>Hypsizygus</taxon>
    </lineage>
</organism>
<keyword evidence="4" id="KW-1185">Reference proteome</keyword>
<dbReference type="PROSITE" id="PS50076">
    <property type="entry name" value="DNAJ_2"/>
    <property type="match status" value="1"/>
</dbReference>
<dbReference type="Pfam" id="PF00226">
    <property type="entry name" value="DnaJ"/>
    <property type="match status" value="1"/>
</dbReference>
<dbReference type="InterPro" id="IPR018253">
    <property type="entry name" value="DnaJ_domain_CS"/>
</dbReference>
<dbReference type="STRING" id="39966.A0A369JY86"/>
<dbReference type="PANTHER" id="PTHR24074">
    <property type="entry name" value="CO-CHAPERONE PROTEIN DJLA"/>
    <property type="match status" value="1"/>
</dbReference>
<gene>
    <name evidence="3" type="primary">dnaJ</name>
    <name evidence="3" type="ORF">Hypma_009067</name>
</gene>
<dbReference type="InParanoid" id="A0A369JY86"/>
<feature type="coiled-coil region" evidence="1">
    <location>
        <begin position="105"/>
        <end position="135"/>
    </location>
</feature>
<dbReference type="CDD" id="cd06257">
    <property type="entry name" value="DnaJ"/>
    <property type="match status" value="1"/>
</dbReference>
<reference evidence="3" key="1">
    <citation type="submission" date="2018-04" db="EMBL/GenBank/DDBJ databases">
        <title>Whole genome sequencing of Hypsizygus marmoreus.</title>
        <authorList>
            <person name="Choi I.-G."/>
            <person name="Min B."/>
            <person name="Kim J.-G."/>
            <person name="Kim S."/>
            <person name="Oh Y.-L."/>
            <person name="Kong W.-S."/>
            <person name="Park H."/>
            <person name="Jeong J."/>
            <person name="Song E.-S."/>
        </authorList>
    </citation>
    <scope>NUCLEOTIDE SEQUENCE [LARGE SCALE GENOMIC DNA]</scope>
    <source>
        <strain evidence="3">51987-8</strain>
    </source>
</reference>
<dbReference type="Gene3D" id="1.10.287.110">
    <property type="entry name" value="DnaJ domain"/>
    <property type="match status" value="1"/>
</dbReference>
<dbReference type="Proteomes" id="UP000076154">
    <property type="component" value="Unassembled WGS sequence"/>
</dbReference>
<dbReference type="OrthoDB" id="442087at2759"/>
<dbReference type="SUPFAM" id="SSF46565">
    <property type="entry name" value="Chaperone J-domain"/>
    <property type="match status" value="1"/>
</dbReference>
<dbReference type="EMBL" id="LUEZ02000046">
    <property type="protein sequence ID" value="RDB23686.1"/>
    <property type="molecule type" value="Genomic_DNA"/>
</dbReference>